<dbReference type="EMBL" id="LR788006">
    <property type="protein sequence ID" value="CAB3263868.1"/>
    <property type="molecule type" value="mRNA"/>
</dbReference>
<feature type="compositionally biased region" description="Basic residues" evidence="4">
    <location>
        <begin position="418"/>
        <end position="428"/>
    </location>
</feature>
<evidence type="ECO:0000256" key="2">
    <source>
        <dbReference type="PROSITE-ProRule" id="PRU00376"/>
    </source>
</evidence>
<feature type="compositionally biased region" description="Low complexity" evidence="4">
    <location>
        <begin position="520"/>
        <end position="533"/>
    </location>
</feature>
<comment type="subcellular location">
    <subcellularLocation>
        <location evidence="2">Nucleus</location>
    </subcellularLocation>
</comment>
<feature type="compositionally biased region" description="Basic and acidic residues" evidence="4">
    <location>
        <begin position="149"/>
        <end position="174"/>
    </location>
</feature>
<dbReference type="Pfam" id="PF03366">
    <property type="entry name" value="YEATS"/>
    <property type="match status" value="1"/>
</dbReference>
<feature type="compositionally biased region" description="Acidic residues" evidence="4">
    <location>
        <begin position="565"/>
        <end position="574"/>
    </location>
</feature>
<dbReference type="Gene3D" id="2.60.40.1970">
    <property type="entry name" value="YEATS domain"/>
    <property type="match status" value="1"/>
</dbReference>
<sequence length="690" mass="78506">MATAIVVKIELGHIAQFRDVPTLDGHTHDWMVFVKGADGIDIEHFVEKVVFWLHESYGQPKHVIKAPPYEVKETGYAGFNMLIDIHFKNKSEPKTVRFHYDMFLHMETMPPVNHTRIEMLTFTSPADDFKKKLLRAGGVLQVQDGSSQTKEKKVKEVGHSDTKHRQSNESDRKSKSAMKMHKQKSQKDESKRRSSVTEADLIKKKKIEEKLNSSAPTDKKPREKLNKIKIKIEKGQPPSLFSREESIDIKQIKKKEPSKREDTKASSEKRPSPPDVKIKKESSERIEKFPEKRKKEKKPPPSVLKIKQETKQKKRRTMSSSDSDLAPPKKVELMRSDSDSEEERRIRKKMKKDKLKEAKKLAKKMKKEEVRKPSPLPPKRDNTELMDMDICETPPHNTFVVNSDTSFARSSAPNSGKEKRHKSSKPRAKITTTPTSVGNHNKEVLPGNSPQLKRKKEKSSHSSSSHKERLAAHSSDKKPRSKPTPTRESRLPVTSDSDSSAVEQEPERVPSRQQVFQQDLISPIRSSSESPSPVRSPLPPLLLHKDTHDVTSDDAASVSSRDDRESDSEGDLFEENSPQHRNPKSFPPEKKRLVETSPPSRVARPPSPMVTVSVGTELKNFPGLNANWFEQLKQLQNALSQIRDAAVKKKVRSIVQKSGQFAMDGDAMDFDLCALDRKTIHKIQKHLKVH</sequence>
<dbReference type="InterPro" id="IPR055129">
    <property type="entry name" value="YEATS_dom"/>
</dbReference>
<feature type="compositionally biased region" description="Basic and acidic residues" evidence="4">
    <location>
        <begin position="200"/>
        <end position="234"/>
    </location>
</feature>
<dbReference type="AlphaFoldDB" id="A0A6F9DLK3"/>
<organism evidence="6">
    <name type="scientific">Phallusia mammillata</name>
    <dbReference type="NCBI Taxonomy" id="59560"/>
    <lineage>
        <taxon>Eukaryota</taxon>
        <taxon>Metazoa</taxon>
        <taxon>Chordata</taxon>
        <taxon>Tunicata</taxon>
        <taxon>Ascidiacea</taxon>
        <taxon>Phlebobranchia</taxon>
        <taxon>Ascidiidae</taxon>
        <taxon>Phallusia</taxon>
    </lineage>
</organism>
<evidence type="ECO:0000313" key="6">
    <source>
        <dbReference type="EMBL" id="CAB3263868.1"/>
    </source>
</evidence>
<dbReference type="Gene3D" id="1.20.1270.290">
    <property type="match status" value="1"/>
</dbReference>
<proteinExistence type="evidence at transcript level"/>
<dbReference type="PROSITE" id="PS51037">
    <property type="entry name" value="YEATS"/>
    <property type="match status" value="1"/>
</dbReference>
<feature type="compositionally biased region" description="Basic and acidic residues" evidence="4">
    <location>
        <begin position="242"/>
        <end position="290"/>
    </location>
</feature>
<feature type="compositionally biased region" description="Basic and acidic residues" evidence="4">
    <location>
        <begin position="327"/>
        <end position="345"/>
    </location>
</feature>
<dbReference type="GO" id="GO:0008023">
    <property type="term" value="C:transcription elongation factor complex"/>
    <property type="evidence" value="ECO:0007669"/>
    <property type="project" value="TreeGrafter"/>
</dbReference>
<dbReference type="InterPro" id="IPR038704">
    <property type="entry name" value="YEAST_sf"/>
</dbReference>
<dbReference type="PANTHER" id="PTHR47827">
    <property type="entry name" value="AHD DOMAIN-CONTAINING PROTEIN"/>
    <property type="match status" value="1"/>
</dbReference>
<feature type="coiled-coil region" evidence="3">
    <location>
        <begin position="625"/>
        <end position="652"/>
    </location>
</feature>
<feature type="compositionally biased region" description="Basic and acidic residues" evidence="4">
    <location>
        <begin position="354"/>
        <end position="383"/>
    </location>
</feature>
<dbReference type="CDD" id="cd16906">
    <property type="entry name" value="YEATS_AF-9_like"/>
    <property type="match status" value="1"/>
</dbReference>
<feature type="compositionally biased region" description="Polar residues" evidence="4">
    <location>
        <begin position="395"/>
        <end position="414"/>
    </location>
</feature>
<evidence type="ECO:0000259" key="5">
    <source>
        <dbReference type="PROSITE" id="PS51037"/>
    </source>
</evidence>
<keyword evidence="1 2" id="KW-0539">Nucleus</keyword>
<dbReference type="InterPro" id="IPR040930">
    <property type="entry name" value="AF-9_AHD"/>
</dbReference>
<name>A0A6F9DLK3_9ASCI</name>
<keyword evidence="3" id="KW-0175">Coiled coil</keyword>
<dbReference type="Pfam" id="PF17793">
    <property type="entry name" value="AHD"/>
    <property type="match status" value="1"/>
</dbReference>
<dbReference type="InterPro" id="IPR052790">
    <property type="entry name" value="YEATS_domain"/>
</dbReference>
<evidence type="ECO:0000256" key="1">
    <source>
        <dbReference type="ARBA" id="ARBA00023242"/>
    </source>
</evidence>
<feature type="compositionally biased region" description="Polar residues" evidence="4">
    <location>
        <begin position="492"/>
        <end position="502"/>
    </location>
</feature>
<feature type="compositionally biased region" description="Polar residues" evidence="4">
    <location>
        <begin position="430"/>
        <end position="439"/>
    </location>
</feature>
<evidence type="ECO:0000256" key="4">
    <source>
        <dbReference type="SAM" id="MobiDB-lite"/>
    </source>
</evidence>
<accession>A0A6F9DLK3</accession>
<reference evidence="6" key="1">
    <citation type="submission" date="2020-04" db="EMBL/GenBank/DDBJ databases">
        <authorList>
            <person name="Neveu A P."/>
        </authorList>
    </citation>
    <scope>NUCLEOTIDE SEQUENCE</scope>
    <source>
        <tissue evidence="6">Whole embryo</tissue>
    </source>
</reference>
<feature type="compositionally biased region" description="Basic residues" evidence="4">
    <location>
        <begin position="175"/>
        <end position="184"/>
    </location>
</feature>
<dbReference type="PANTHER" id="PTHR47827:SF3">
    <property type="entry name" value="AF-9 ANC1 HOMOLOGY DOMAIN-CONTAINING PROTEIN"/>
    <property type="match status" value="1"/>
</dbReference>
<dbReference type="GO" id="GO:0003682">
    <property type="term" value="F:chromatin binding"/>
    <property type="evidence" value="ECO:0007669"/>
    <property type="project" value="TreeGrafter"/>
</dbReference>
<evidence type="ECO:0000256" key="3">
    <source>
        <dbReference type="SAM" id="Coils"/>
    </source>
</evidence>
<protein>
    <submittedName>
        <fullName evidence="6">Protein AF-9-like</fullName>
    </submittedName>
</protein>
<feature type="region of interest" description="Disordered" evidence="4">
    <location>
        <begin position="142"/>
        <end position="609"/>
    </location>
</feature>
<gene>
    <name evidence="6" type="primary">Mllt3</name>
</gene>
<feature type="domain" description="YEATS" evidence="5">
    <location>
        <begin position="1"/>
        <end position="136"/>
    </location>
</feature>
<feature type="compositionally biased region" description="Basic and acidic residues" evidence="4">
    <location>
        <begin position="465"/>
        <end position="478"/>
    </location>
</feature>
<dbReference type="GO" id="GO:0045893">
    <property type="term" value="P:positive regulation of DNA-templated transcription"/>
    <property type="evidence" value="ECO:0007669"/>
    <property type="project" value="TreeGrafter"/>
</dbReference>